<evidence type="ECO:0000256" key="5">
    <source>
        <dbReference type="ARBA" id="ARBA00023136"/>
    </source>
</evidence>
<evidence type="ECO:0000256" key="4">
    <source>
        <dbReference type="ARBA" id="ARBA00022989"/>
    </source>
</evidence>
<dbReference type="Proteomes" id="UP000182631">
    <property type="component" value="Unassembled WGS sequence"/>
</dbReference>
<evidence type="ECO:0000313" key="7">
    <source>
        <dbReference type="EMBL" id="SAY38679.1"/>
    </source>
</evidence>
<protein>
    <submittedName>
        <fullName evidence="7">Unclassified ABC-type transport system permease</fullName>
    </submittedName>
</protein>
<evidence type="ECO:0000256" key="2">
    <source>
        <dbReference type="ARBA" id="ARBA00022475"/>
    </source>
</evidence>
<evidence type="ECO:0000313" key="8">
    <source>
        <dbReference type="Proteomes" id="UP000182631"/>
    </source>
</evidence>
<organism evidence="7 8">
    <name type="scientific">Candidatus Synechococcus spongiarum</name>
    <dbReference type="NCBI Taxonomy" id="431041"/>
    <lineage>
        <taxon>Bacteria</taxon>
        <taxon>Bacillati</taxon>
        <taxon>Cyanobacteriota</taxon>
        <taxon>Cyanophyceae</taxon>
        <taxon>Synechococcales</taxon>
        <taxon>Synechococcaceae</taxon>
        <taxon>Synechococcus</taxon>
    </lineage>
</organism>
<reference evidence="8" key="1">
    <citation type="submission" date="2016-02" db="EMBL/GenBank/DDBJ databases">
        <authorList>
            <person name="liu f."/>
        </authorList>
    </citation>
    <scope>NUCLEOTIDE SEQUENCE [LARGE SCALE GENOMIC DNA]</scope>
</reference>
<dbReference type="PANTHER" id="PTHR33529:SF6">
    <property type="entry name" value="YJGP_YJGQ FAMILY PERMEASE"/>
    <property type="match status" value="1"/>
</dbReference>
<feature type="transmembrane region" description="Helical" evidence="6">
    <location>
        <begin position="110"/>
        <end position="128"/>
    </location>
</feature>
<dbReference type="RefSeq" id="WP_074457135.1">
    <property type="nucleotide sequence ID" value="NZ_FITM01000070.1"/>
</dbReference>
<feature type="transmembrane region" description="Helical" evidence="6">
    <location>
        <begin position="21"/>
        <end position="44"/>
    </location>
</feature>
<proteinExistence type="predicted"/>
<dbReference type="Pfam" id="PF03739">
    <property type="entry name" value="LptF_LptG"/>
    <property type="match status" value="1"/>
</dbReference>
<evidence type="ECO:0000256" key="1">
    <source>
        <dbReference type="ARBA" id="ARBA00004651"/>
    </source>
</evidence>
<comment type="subcellular location">
    <subcellularLocation>
        <location evidence="1">Cell membrane</location>
        <topology evidence="1">Multi-pass membrane protein</topology>
    </subcellularLocation>
</comment>
<feature type="transmembrane region" description="Helical" evidence="6">
    <location>
        <begin position="362"/>
        <end position="381"/>
    </location>
</feature>
<gene>
    <name evidence="7" type="ORF">FLM9_593</name>
</gene>
<keyword evidence="3 6" id="KW-0812">Transmembrane</keyword>
<name>A0A164Z4D5_9SYNE</name>
<dbReference type="PANTHER" id="PTHR33529">
    <property type="entry name" value="SLR0882 PROTEIN-RELATED"/>
    <property type="match status" value="1"/>
</dbReference>
<feature type="transmembrane region" description="Helical" evidence="6">
    <location>
        <begin position="302"/>
        <end position="320"/>
    </location>
</feature>
<keyword evidence="4 6" id="KW-1133">Transmembrane helix</keyword>
<feature type="transmembrane region" description="Helical" evidence="6">
    <location>
        <begin position="332"/>
        <end position="350"/>
    </location>
</feature>
<keyword evidence="5 6" id="KW-0472">Membrane</keyword>
<dbReference type="AlphaFoldDB" id="A0A164Z4D5"/>
<evidence type="ECO:0000256" key="3">
    <source>
        <dbReference type="ARBA" id="ARBA00022692"/>
    </source>
</evidence>
<keyword evidence="2" id="KW-1003">Cell membrane</keyword>
<feature type="transmembrane region" description="Helical" evidence="6">
    <location>
        <begin position="64"/>
        <end position="89"/>
    </location>
</feature>
<dbReference type="EMBL" id="FITM01000070">
    <property type="protein sequence ID" value="SAY38679.1"/>
    <property type="molecule type" value="Genomic_DNA"/>
</dbReference>
<dbReference type="GO" id="GO:0043190">
    <property type="term" value="C:ATP-binding cassette (ABC) transporter complex"/>
    <property type="evidence" value="ECO:0007669"/>
    <property type="project" value="TreeGrafter"/>
</dbReference>
<keyword evidence="8" id="KW-1185">Reference proteome</keyword>
<dbReference type="OrthoDB" id="9780716at2"/>
<dbReference type="GO" id="GO:0015920">
    <property type="term" value="P:lipopolysaccharide transport"/>
    <property type="evidence" value="ECO:0007669"/>
    <property type="project" value="TreeGrafter"/>
</dbReference>
<evidence type="ECO:0000256" key="6">
    <source>
        <dbReference type="SAM" id="Phobius"/>
    </source>
</evidence>
<accession>A0A164Z4D5</accession>
<dbReference type="InterPro" id="IPR005495">
    <property type="entry name" value="LptG/LptF_permease"/>
</dbReference>
<sequence>MVTLSPLTRRLGLLDRWLYGELLGPLLFGIGIFSLLLVTGDALFDLVRKVVEKGLPTGSALQVLVLQLPGLMVYALPMAMLLGTLLTYSKLSSGNELIALRSVGVPTRRYVLPAVVLGLIFSVVSFMVSDLVVPSSNHHSVVVLQAALGRSMPKSRGEHIIYPHFARISRADGGSHNGLAQLFYAREAIDGHMKGITVLDISRPDMLQVVQAREAYFDQDQGNLLFLDGTTTSLAEDGSSQSRMRFEEQLSPIGDTPLRLAEIPTDPANMTVAQIHMSRTLLERTGNLRQARKLSVRLQEKFSVPLSCLVFALAGSSIGARSVGKTRSRSKGFGVSLIIIFGYYLLSFVFSSLGVQGILSPYLSAWIPVAIGLAAGLALLYRSSR</sequence>